<comment type="caution">
    <text evidence="1">The sequence shown here is derived from an EMBL/GenBank/DDBJ whole genome shotgun (WGS) entry which is preliminary data.</text>
</comment>
<protein>
    <submittedName>
        <fullName evidence="1">Uncharacterized protein</fullName>
    </submittedName>
</protein>
<gene>
    <name evidence="1" type="ORF">BJB45_15245</name>
</gene>
<accession>W1N7U2</accession>
<keyword evidence="2" id="KW-1185">Reference proteome</keyword>
<proteinExistence type="predicted"/>
<organism evidence="1 2">
    <name type="scientific">Halomonas huangheensis</name>
    <dbReference type="NCBI Taxonomy" id="1178482"/>
    <lineage>
        <taxon>Bacteria</taxon>
        <taxon>Pseudomonadati</taxon>
        <taxon>Pseudomonadota</taxon>
        <taxon>Gammaproteobacteria</taxon>
        <taxon>Oceanospirillales</taxon>
        <taxon>Halomonadaceae</taxon>
        <taxon>Halomonas</taxon>
    </lineage>
</organism>
<name>W1N7U2_9GAMM</name>
<dbReference type="EMBL" id="AVBC01000033">
    <property type="protein sequence ID" value="ERL51256.1"/>
    <property type="molecule type" value="Genomic_DNA"/>
</dbReference>
<dbReference type="Proteomes" id="UP000019113">
    <property type="component" value="Unassembled WGS sequence"/>
</dbReference>
<dbReference type="AlphaFoldDB" id="W1N7U2"/>
<evidence type="ECO:0000313" key="2">
    <source>
        <dbReference type="Proteomes" id="UP000019113"/>
    </source>
</evidence>
<evidence type="ECO:0000313" key="1">
    <source>
        <dbReference type="EMBL" id="ERL51256.1"/>
    </source>
</evidence>
<sequence length="33" mass="3687">MFGAQALRCNKMLGNNWGAQVPRQSVQKTRAPK</sequence>
<reference evidence="1 2" key="1">
    <citation type="submission" date="2013-08" db="EMBL/GenBank/DDBJ databases">
        <title>draft genome of Halomonas huanghegensis, strain BJGMM-B45T.</title>
        <authorList>
            <person name="Miao C."/>
            <person name="Wan Y."/>
            <person name="Jin W."/>
        </authorList>
    </citation>
    <scope>NUCLEOTIDE SEQUENCE [LARGE SCALE GENOMIC DNA]</scope>
    <source>
        <strain evidence="1 2">BJGMM-B45</strain>
    </source>
</reference>